<evidence type="ECO:0000313" key="3">
    <source>
        <dbReference type="EMBL" id="CAL1165418.1"/>
    </source>
</evidence>
<dbReference type="EMBL" id="CAMXCT020005328">
    <property type="protein sequence ID" value="CAL1165418.1"/>
    <property type="molecule type" value="Genomic_DNA"/>
</dbReference>
<evidence type="ECO:0000313" key="4">
    <source>
        <dbReference type="EMBL" id="CAL4799355.1"/>
    </source>
</evidence>
<dbReference type="AlphaFoldDB" id="A0A9P1GGC0"/>
<dbReference type="EMBL" id="CAMXCT010005328">
    <property type="protein sequence ID" value="CAI4012043.1"/>
    <property type="molecule type" value="Genomic_DNA"/>
</dbReference>
<evidence type="ECO:0000259" key="1">
    <source>
        <dbReference type="Pfam" id="PF18716"/>
    </source>
</evidence>
<feature type="domain" description="Vms1-associating treble clef" evidence="1">
    <location>
        <begin position="334"/>
        <end position="371"/>
    </location>
</feature>
<evidence type="ECO:0000313" key="2">
    <source>
        <dbReference type="EMBL" id="CAI4012043.1"/>
    </source>
</evidence>
<organism evidence="2">
    <name type="scientific">Cladocopium goreaui</name>
    <dbReference type="NCBI Taxonomy" id="2562237"/>
    <lineage>
        <taxon>Eukaryota</taxon>
        <taxon>Sar</taxon>
        <taxon>Alveolata</taxon>
        <taxon>Dinophyceae</taxon>
        <taxon>Suessiales</taxon>
        <taxon>Symbiodiniaceae</taxon>
        <taxon>Cladocopium</taxon>
    </lineage>
</organism>
<evidence type="ECO:0000313" key="5">
    <source>
        <dbReference type="Proteomes" id="UP001152797"/>
    </source>
</evidence>
<proteinExistence type="predicted"/>
<dbReference type="InterPro" id="IPR041540">
    <property type="entry name" value="VATC"/>
</dbReference>
<sequence length="379" mass="41260">MSDVSDVIMTLAGPVAAAEVSGPALCREWLINDQSQLRKHSKDPRSSTDLVELQSLARVRRYPLSSLSNLHLNQEDALREATELHRAHGDALVAVSTPRRFQHDVEQTADALRKVAAEAKIHIVLGIAPPEDANFEVQVATVVSQLASGIRTDADAEGGLFPGFIGEIDAADLQSLRAAVEAHRVSQAPLLLVGEISHDALQLLEGAIWRRCAFFDVPITSPMSVAELQARGAFIGFSAPAGAADISWQEYPYRRPLRTEQDFHAATDLLSLTSSGLRFRTDLTAYGGPGLGYAVDLVSAGRAEPSQLTANAVAFLSYPWVAPLAPEKVIHEIPCHWCGTKKVEGEHFSKMGFDYCSPRCIAHHRRADFDPQICEVTKK</sequence>
<dbReference type="Pfam" id="PF18716">
    <property type="entry name" value="VATC"/>
    <property type="match status" value="1"/>
</dbReference>
<name>A0A9P1GGC0_9DINO</name>
<keyword evidence="5" id="KW-1185">Reference proteome</keyword>
<reference evidence="2" key="1">
    <citation type="submission" date="2022-10" db="EMBL/GenBank/DDBJ databases">
        <authorList>
            <person name="Chen Y."/>
            <person name="Dougan E. K."/>
            <person name="Chan C."/>
            <person name="Rhodes N."/>
            <person name="Thang M."/>
        </authorList>
    </citation>
    <scope>NUCLEOTIDE SEQUENCE</scope>
</reference>
<protein>
    <submittedName>
        <fullName evidence="4">Vms1-associating treble clef domain-containing protein</fullName>
    </submittedName>
</protein>
<accession>A0A9P1GGC0</accession>
<dbReference type="Gene3D" id="3.20.20.140">
    <property type="entry name" value="Metal-dependent hydrolases"/>
    <property type="match status" value="1"/>
</dbReference>
<comment type="caution">
    <text evidence="2">The sequence shown here is derived from an EMBL/GenBank/DDBJ whole genome shotgun (WGS) entry which is preliminary data.</text>
</comment>
<reference evidence="3" key="2">
    <citation type="submission" date="2024-04" db="EMBL/GenBank/DDBJ databases">
        <authorList>
            <person name="Chen Y."/>
            <person name="Shah S."/>
            <person name="Dougan E. K."/>
            <person name="Thang M."/>
            <person name="Chan C."/>
        </authorList>
    </citation>
    <scope>NUCLEOTIDE SEQUENCE [LARGE SCALE GENOMIC DNA]</scope>
</reference>
<gene>
    <name evidence="2" type="ORF">C1SCF055_LOCUS37149</name>
</gene>
<dbReference type="EMBL" id="CAMXCT030005328">
    <property type="protein sequence ID" value="CAL4799355.1"/>
    <property type="molecule type" value="Genomic_DNA"/>
</dbReference>
<dbReference type="OrthoDB" id="406610at2759"/>
<dbReference type="Proteomes" id="UP001152797">
    <property type="component" value="Unassembled WGS sequence"/>
</dbReference>